<dbReference type="EMBL" id="WUMU01000022">
    <property type="protein sequence ID" value="MXN19913.1"/>
    <property type="molecule type" value="Genomic_DNA"/>
</dbReference>
<dbReference type="Proteomes" id="UP000477911">
    <property type="component" value="Unassembled WGS sequence"/>
</dbReference>
<dbReference type="Pfam" id="PF07277">
    <property type="entry name" value="SapC"/>
    <property type="match status" value="1"/>
</dbReference>
<comment type="caution">
    <text evidence="1">The sequence shown here is derived from an EMBL/GenBank/DDBJ whole genome shotgun (WGS) entry which is preliminary data.</text>
</comment>
<dbReference type="RefSeq" id="WP_160896035.1">
    <property type="nucleotide sequence ID" value="NZ_WUMU01000022.1"/>
</dbReference>
<evidence type="ECO:0000313" key="1">
    <source>
        <dbReference type="EMBL" id="MXN19913.1"/>
    </source>
</evidence>
<evidence type="ECO:0000313" key="2">
    <source>
        <dbReference type="Proteomes" id="UP000477911"/>
    </source>
</evidence>
<accession>A0A6L7GAW4</accession>
<organism evidence="1 2">
    <name type="scientific">Pseudooceanicola albus</name>
    <dbReference type="NCBI Taxonomy" id="2692189"/>
    <lineage>
        <taxon>Bacteria</taxon>
        <taxon>Pseudomonadati</taxon>
        <taxon>Pseudomonadota</taxon>
        <taxon>Alphaproteobacteria</taxon>
        <taxon>Rhodobacterales</taxon>
        <taxon>Paracoccaceae</taxon>
        <taxon>Pseudooceanicola</taxon>
    </lineage>
</organism>
<gene>
    <name evidence="1" type="ORF">GR170_18930</name>
</gene>
<dbReference type="AlphaFoldDB" id="A0A6L7GAW4"/>
<proteinExistence type="predicted"/>
<dbReference type="InterPro" id="IPR010836">
    <property type="entry name" value="SapC"/>
</dbReference>
<sequence>MAKQLMIYERAVPVSSERHRDWSLQTGRAYGFAKEVNSVPLLAAEFIAAATDHAIVFAGDAEAIFPTVILGMRANENANVDAAGNWTGGYIPAFLRRYPFVFSRGADGKTFTLCIDEEYEGFNKDGKGERLFDAEGARTRYLETMLTFTREYQGLFERTQLFCKRLKEHDLLKPAQAQFSLPGGQSAQLGGFFTIDRDKLKALPAETLAEMAKTDELELCYVHLQSLNNLTPMARKAAAAEAEGAPLVTEDA</sequence>
<reference evidence="1 2" key="1">
    <citation type="submission" date="2019-12" db="EMBL/GenBank/DDBJ databases">
        <authorList>
            <person name="Li M."/>
        </authorList>
    </citation>
    <scope>NUCLEOTIDE SEQUENCE [LARGE SCALE GENOMIC DNA]</scope>
    <source>
        <strain evidence="1 2">GBMRC 2024</strain>
    </source>
</reference>
<keyword evidence="2" id="KW-1185">Reference proteome</keyword>
<protein>
    <submittedName>
        <fullName evidence="1">Multidrug transporter</fullName>
    </submittedName>
</protein>
<name>A0A6L7GAW4_9RHOB</name>